<dbReference type="SUPFAM" id="SSF48097">
    <property type="entry name" value="Regulator of G-protein signaling, RGS"/>
    <property type="match status" value="1"/>
</dbReference>
<dbReference type="EMBL" id="WUAV01000006">
    <property type="protein sequence ID" value="KAF1745949.1"/>
    <property type="molecule type" value="Genomic_DNA"/>
</dbReference>
<dbReference type="Gene3D" id="1.10.167.10">
    <property type="entry name" value="Regulator of G-protein Signalling 4, domain 2"/>
    <property type="match status" value="1"/>
</dbReference>
<evidence type="ECO:0000313" key="1">
    <source>
        <dbReference type="EMBL" id="KAF1745949.1"/>
    </source>
</evidence>
<protein>
    <submittedName>
        <fullName evidence="1">Uncharacterized protein</fullName>
    </submittedName>
</protein>
<dbReference type="InterPro" id="IPR036305">
    <property type="entry name" value="RGS_sf"/>
</dbReference>
<sequence length="84" mass="9830">MINENMKTPTSDTFNVAQKQIYMQKDSYPRFVLLPSCRNFFNSFGIIEEEVDILSTDTSIVIRLPVTRLPQPVNFFLVMFIYSE</sequence>
<reference evidence="1 2" key="1">
    <citation type="submission" date="2019-12" db="EMBL/GenBank/DDBJ databases">
        <title>Chromosome-level assembly of the Caenorhabditis remanei genome.</title>
        <authorList>
            <person name="Teterina A.A."/>
            <person name="Willis J.H."/>
            <person name="Phillips P.C."/>
        </authorList>
    </citation>
    <scope>NUCLEOTIDE SEQUENCE [LARGE SCALE GENOMIC DNA]</scope>
    <source>
        <strain evidence="1 2">PX506</strain>
        <tissue evidence="1">Whole organism</tissue>
    </source>
</reference>
<name>A0A6A5FTX1_CAERE</name>
<dbReference type="InterPro" id="IPR044926">
    <property type="entry name" value="RGS_subdomain_2"/>
</dbReference>
<dbReference type="RefSeq" id="XP_053578364.1">
    <property type="nucleotide sequence ID" value="XM_053734798.1"/>
</dbReference>
<dbReference type="KEGG" id="crq:GCK72_022397"/>
<accession>A0A6A5FTX1</accession>
<dbReference type="GeneID" id="78777423"/>
<dbReference type="CTD" id="78777423"/>
<dbReference type="AlphaFoldDB" id="A0A6A5FTX1"/>
<proteinExistence type="predicted"/>
<organism evidence="1 2">
    <name type="scientific">Caenorhabditis remanei</name>
    <name type="common">Caenorhabditis vulgaris</name>
    <dbReference type="NCBI Taxonomy" id="31234"/>
    <lineage>
        <taxon>Eukaryota</taxon>
        <taxon>Metazoa</taxon>
        <taxon>Ecdysozoa</taxon>
        <taxon>Nematoda</taxon>
        <taxon>Chromadorea</taxon>
        <taxon>Rhabditida</taxon>
        <taxon>Rhabditina</taxon>
        <taxon>Rhabditomorpha</taxon>
        <taxon>Rhabditoidea</taxon>
        <taxon>Rhabditidae</taxon>
        <taxon>Peloderinae</taxon>
        <taxon>Caenorhabditis</taxon>
    </lineage>
</organism>
<evidence type="ECO:0000313" key="2">
    <source>
        <dbReference type="Proteomes" id="UP000483820"/>
    </source>
</evidence>
<gene>
    <name evidence="1" type="ORF">GCK72_022397</name>
</gene>
<comment type="caution">
    <text evidence="1">The sequence shown here is derived from an EMBL/GenBank/DDBJ whole genome shotgun (WGS) entry which is preliminary data.</text>
</comment>
<dbReference type="Proteomes" id="UP000483820">
    <property type="component" value="Chromosome X"/>
</dbReference>